<reference evidence="1" key="1">
    <citation type="submission" date="2019-04" db="EMBL/GenBank/DDBJ databases">
        <title>Friends and foes A comparative genomics studyof 23 Aspergillus species from section Flavi.</title>
        <authorList>
            <consortium name="DOE Joint Genome Institute"/>
            <person name="Kjaerbolling I."/>
            <person name="Vesth T."/>
            <person name="Frisvad J.C."/>
            <person name="Nybo J.L."/>
            <person name="Theobald S."/>
            <person name="Kildgaard S."/>
            <person name="Isbrandt T."/>
            <person name="Kuo A."/>
            <person name="Sato A."/>
            <person name="Lyhne E.K."/>
            <person name="Kogle M.E."/>
            <person name="Wiebenga A."/>
            <person name="Kun R.S."/>
            <person name="Lubbers R.J."/>
            <person name="Makela M.R."/>
            <person name="Barry K."/>
            <person name="Chovatia M."/>
            <person name="Clum A."/>
            <person name="Daum C."/>
            <person name="Haridas S."/>
            <person name="He G."/>
            <person name="LaButti K."/>
            <person name="Lipzen A."/>
            <person name="Mondo S."/>
            <person name="Riley R."/>
            <person name="Salamov A."/>
            <person name="Simmons B.A."/>
            <person name="Magnuson J.K."/>
            <person name="Henrissat B."/>
            <person name="Mortensen U.H."/>
            <person name="Larsen T.O."/>
            <person name="Devries R.P."/>
            <person name="Grigoriev I.V."/>
            <person name="Machida M."/>
            <person name="Baker S.E."/>
            <person name="Andersen M.R."/>
        </authorList>
    </citation>
    <scope>NUCLEOTIDE SEQUENCE [LARGE SCALE GENOMIC DNA]</scope>
    <source>
        <strain evidence="1">IBT 14317</strain>
    </source>
</reference>
<dbReference type="OrthoDB" id="5973539at2759"/>
<dbReference type="EMBL" id="ML735218">
    <property type="protein sequence ID" value="KAE8395593.1"/>
    <property type="molecule type" value="Genomic_DNA"/>
</dbReference>
<gene>
    <name evidence="1" type="ORF">BDV23DRAFT_145240</name>
</gene>
<dbReference type="AlphaFoldDB" id="A0A5N7CQ00"/>
<accession>A0A5N7CQ00</accession>
<proteinExistence type="predicted"/>
<organism evidence="1">
    <name type="scientific">Petromyces alliaceus</name>
    <name type="common">Aspergillus alliaceus</name>
    <dbReference type="NCBI Taxonomy" id="209559"/>
    <lineage>
        <taxon>Eukaryota</taxon>
        <taxon>Fungi</taxon>
        <taxon>Dikarya</taxon>
        <taxon>Ascomycota</taxon>
        <taxon>Pezizomycotina</taxon>
        <taxon>Eurotiomycetes</taxon>
        <taxon>Eurotiomycetidae</taxon>
        <taxon>Eurotiales</taxon>
        <taxon>Aspergillaceae</taxon>
        <taxon>Aspergillus</taxon>
        <taxon>Aspergillus subgen. Circumdati</taxon>
    </lineage>
</organism>
<protein>
    <submittedName>
        <fullName evidence="1">Uncharacterized protein</fullName>
    </submittedName>
</protein>
<dbReference type="Proteomes" id="UP000326877">
    <property type="component" value="Unassembled WGS sequence"/>
</dbReference>
<sequence>MNDCFSLLFFFFFFAFFVFSGLFSICDIIPRLDSNRDIFICSSADPSELDVSLGRVMAQTF</sequence>
<name>A0A5N7CQ00_PETAA</name>
<evidence type="ECO:0000313" key="1">
    <source>
        <dbReference type="EMBL" id="KAE8395593.1"/>
    </source>
</evidence>